<comment type="cofactor">
    <cofactor evidence="1">
        <name>a divalent metal cation</name>
        <dbReference type="ChEBI" id="CHEBI:60240"/>
    </cofactor>
</comment>
<evidence type="ECO:0000256" key="3">
    <source>
        <dbReference type="ARBA" id="ARBA00006958"/>
    </source>
</evidence>
<comment type="subcellular location">
    <subcellularLocation>
        <location evidence="2">Nucleus</location>
    </subcellularLocation>
</comment>
<comment type="similarity">
    <text evidence="3">Belongs to the HARBI1 family.</text>
</comment>
<dbReference type="InterPro" id="IPR045249">
    <property type="entry name" value="HARBI1-like"/>
</dbReference>
<sequence>MIRAAVARRIMRYKKLQSSRAHSRKDTWRRMARLMARFLMVQLAIDNEEHRRAHYIRPSHLANIDLRFISFDSYFASLDHHQFLSYTRLHIDEFEKLLERLAPRLSHAQTHLAPISARHRLAICLRYLGHGSSFVANAHNYSLGKSTIASVVYECCKAIVAEYWTEAFRLPTSATWWESAAGFERLWGYPRGVGALDGKHFKCIAPPNSGSAHYNFKGTFSVVALIVVDSYYRILLVDCGGKGRISDSGLFQTSPINSFLDANKSRFPKPSQLREHGVVDYHILADGGFGQKQWIQRPFPQAEAAADPRKAHFNECFSSARRIVESVFGIVTSRFRVFERLQGTPDNMKLIIITTMILHNLLVDDVPAHEILARYPPPPHVELISHHYRSGGPLRNEAQLQRLRMCEYFAARDGNAIIQQASTLADNDLADVLVD</sequence>
<keyword evidence="7" id="KW-0539">Nucleus</keyword>
<dbReference type="Proteomes" id="UP000054047">
    <property type="component" value="Unassembled WGS sequence"/>
</dbReference>
<dbReference type="GO" id="GO:0005634">
    <property type="term" value="C:nucleus"/>
    <property type="evidence" value="ECO:0007669"/>
    <property type="project" value="UniProtKB-SubCell"/>
</dbReference>
<accession>A0A0C2D4S1</accession>
<dbReference type="PANTHER" id="PTHR22930">
    <property type="match status" value="1"/>
</dbReference>
<dbReference type="OrthoDB" id="5822470at2759"/>
<keyword evidence="5" id="KW-0479">Metal-binding</keyword>
<dbReference type="GO" id="GO:0046872">
    <property type="term" value="F:metal ion binding"/>
    <property type="evidence" value="ECO:0007669"/>
    <property type="project" value="UniProtKB-KW"/>
</dbReference>
<organism evidence="9 10">
    <name type="scientific">Ancylostoma duodenale</name>
    <dbReference type="NCBI Taxonomy" id="51022"/>
    <lineage>
        <taxon>Eukaryota</taxon>
        <taxon>Metazoa</taxon>
        <taxon>Ecdysozoa</taxon>
        <taxon>Nematoda</taxon>
        <taxon>Chromadorea</taxon>
        <taxon>Rhabditida</taxon>
        <taxon>Rhabditina</taxon>
        <taxon>Rhabditomorpha</taxon>
        <taxon>Strongyloidea</taxon>
        <taxon>Ancylostomatidae</taxon>
        <taxon>Ancylostomatinae</taxon>
        <taxon>Ancylostoma</taxon>
    </lineage>
</organism>
<dbReference type="EMBL" id="KN728031">
    <property type="protein sequence ID" value="KIH64498.1"/>
    <property type="molecule type" value="Genomic_DNA"/>
</dbReference>
<dbReference type="Pfam" id="PF13359">
    <property type="entry name" value="DDE_Tnp_4"/>
    <property type="match status" value="1"/>
</dbReference>
<proteinExistence type="inferred from homology"/>
<keyword evidence="4" id="KW-0540">Nuclease</keyword>
<evidence type="ECO:0000256" key="7">
    <source>
        <dbReference type="ARBA" id="ARBA00023242"/>
    </source>
</evidence>
<evidence type="ECO:0000256" key="2">
    <source>
        <dbReference type="ARBA" id="ARBA00004123"/>
    </source>
</evidence>
<evidence type="ECO:0000313" key="10">
    <source>
        <dbReference type="Proteomes" id="UP000054047"/>
    </source>
</evidence>
<dbReference type="PANTHER" id="PTHR22930:SF269">
    <property type="entry name" value="NUCLEASE HARBI1-LIKE PROTEIN"/>
    <property type="match status" value="1"/>
</dbReference>
<dbReference type="GO" id="GO:0004518">
    <property type="term" value="F:nuclease activity"/>
    <property type="evidence" value="ECO:0007669"/>
    <property type="project" value="UniProtKB-KW"/>
</dbReference>
<name>A0A0C2D4S1_9BILA</name>
<dbReference type="InterPro" id="IPR027806">
    <property type="entry name" value="HARBI1_dom"/>
</dbReference>
<dbReference type="AlphaFoldDB" id="A0A0C2D4S1"/>
<evidence type="ECO:0000256" key="4">
    <source>
        <dbReference type="ARBA" id="ARBA00022722"/>
    </source>
</evidence>
<keyword evidence="10" id="KW-1185">Reference proteome</keyword>
<evidence type="ECO:0000256" key="5">
    <source>
        <dbReference type="ARBA" id="ARBA00022723"/>
    </source>
</evidence>
<evidence type="ECO:0000256" key="6">
    <source>
        <dbReference type="ARBA" id="ARBA00022801"/>
    </source>
</evidence>
<reference evidence="9 10" key="1">
    <citation type="submission" date="2013-12" db="EMBL/GenBank/DDBJ databases">
        <title>Draft genome of the parsitic nematode Ancylostoma duodenale.</title>
        <authorList>
            <person name="Mitreva M."/>
        </authorList>
    </citation>
    <scope>NUCLEOTIDE SEQUENCE [LARGE SCALE GENOMIC DNA]</scope>
    <source>
        <strain evidence="9 10">Zhejiang</strain>
    </source>
</reference>
<feature type="domain" description="DDE Tnp4" evidence="8">
    <location>
        <begin position="196"/>
        <end position="360"/>
    </location>
</feature>
<evidence type="ECO:0000256" key="1">
    <source>
        <dbReference type="ARBA" id="ARBA00001968"/>
    </source>
</evidence>
<evidence type="ECO:0000313" key="9">
    <source>
        <dbReference type="EMBL" id="KIH64498.1"/>
    </source>
</evidence>
<keyword evidence="6" id="KW-0378">Hydrolase</keyword>
<evidence type="ECO:0000259" key="8">
    <source>
        <dbReference type="Pfam" id="PF13359"/>
    </source>
</evidence>
<dbReference type="GO" id="GO:0016787">
    <property type="term" value="F:hydrolase activity"/>
    <property type="evidence" value="ECO:0007669"/>
    <property type="project" value="UniProtKB-KW"/>
</dbReference>
<protein>
    <submittedName>
        <fullName evidence="9">Transposase, IS4 family</fullName>
    </submittedName>
</protein>
<gene>
    <name evidence="9" type="ORF">ANCDUO_05192</name>
</gene>